<evidence type="ECO:0008006" key="3">
    <source>
        <dbReference type="Google" id="ProtNLM"/>
    </source>
</evidence>
<protein>
    <recommendedName>
        <fullName evidence="3">Cytochrome c oxidase subunit CcoQ</fullName>
    </recommendedName>
</protein>
<feature type="transmembrane region" description="Helical" evidence="1">
    <location>
        <begin position="12"/>
        <end position="31"/>
    </location>
</feature>
<dbReference type="InterPro" id="IPR008621">
    <property type="entry name" value="Cbb3-typ_cyt_oxidase_comp"/>
</dbReference>
<reference evidence="2" key="1">
    <citation type="submission" date="2018-06" db="EMBL/GenBank/DDBJ databases">
        <authorList>
            <person name="Zhirakovskaya E."/>
        </authorList>
    </citation>
    <scope>NUCLEOTIDE SEQUENCE</scope>
</reference>
<accession>A0A3B0R8R5</accession>
<dbReference type="Pfam" id="PF05545">
    <property type="entry name" value="FixQ"/>
    <property type="match status" value="1"/>
</dbReference>
<dbReference type="EMBL" id="UOED01000030">
    <property type="protein sequence ID" value="VAV87877.1"/>
    <property type="molecule type" value="Genomic_DNA"/>
</dbReference>
<name>A0A3B0R8R5_9ZZZZ</name>
<proteinExistence type="predicted"/>
<sequence length="49" mass="5711">MTHLDVANFAESWGLLLLFSMFVIAIAYAFWPTNKKKFTKAAYRPLEEE</sequence>
<keyword evidence="1" id="KW-0812">Transmembrane</keyword>
<dbReference type="CDD" id="cd01324">
    <property type="entry name" value="cbb3_Oxidase_CcoQ"/>
    <property type="match status" value="1"/>
</dbReference>
<gene>
    <name evidence="2" type="ORF">MNBD_ALPHA02-1142</name>
</gene>
<evidence type="ECO:0000256" key="1">
    <source>
        <dbReference type="SAM" id="Phobius"/>
    </source>
</evidence>
<keyword evidence="1" id="KW-0472">Membrane</keyword>
<evidence type="ECO:0000313" key="2">
    <source>
        <dbReference type="EMBL" id="VAV87877.1"/>
    </source>
</evidence>
<organism evidence="2">
    <name type="scientific">hydrothermal vent metagenome</name>
    <dbReference type="NCBI Taxonomy" id="652676"/>
    <lineage>
        <taxon>unclassified sequences</taxon>
        <taxon>metagenomes</taxon>
        <taxon>ecological metagenomes</taxon>
    </lineage>
</organism>
<keyword evidence="1" id="KW-1133">Transmembrane helix</keyword>
<dbReference type="AlphaFoldDB" id="A0A3B0R8R5"/>